<protein>
    <submittedName>
        <fullName evidence="2">Uncharacterized protein</fullName>
    </submittedName>
</protein>
<keyword evidence="3" id="KW-1185">Reference proteome</keyword>
<organism evidence="2 3">
    <name type="scientific">Aspergillus avenaceus</name>
    <dbReference type="NCBI Taxonomy" id="36643"/>
    <lineage>
        <taxon>Eukaryota</taxon>
        <taxon>Fungi</taxon>
        <taxon>Dikarya</taxon>
        <taxon>Ascomycota</taxon>
        <taxon>Pezizomycotina</taxon>
        <taxon>Eurotiomycetes</taxon>
        <taxon>Eurotiomycetidae</taxon>
        <taxon>Eurotiales</taxon>
        <taxon>Aspergillaceae</taxon>
        <taxon>Aspergillus</taxon>
        <taxon>Aspergillus subgen. Circumdati</taxon>
    </lineage>
</organism>
<gene>
    <name evidence="2" type="ORF">BDV25DRAFT_166659</name>
</gene>
<dbReference type="OrthoDB" id="4716584at2759"/>
<sequence length="631" mass="70856">MSHQSAEPPKRTRRFLPEPIETSTRSSRTTQSSKSIEKNIPCAQISPEEQELEIIGPLPSAEHWQCIPSGPSHRVVEANNHHRVQGNLSGLGNELTRQYTRQLPGLRTRLTDEQNEPNLDTDGLQAGPRKFVPEVMETASRSFRRGLNRHLSHANPPPQPGSGGARQLSAAEYALSGTDGHVVYESPFSYSRLRQRQETRRHSFRIPDLPAIPSSGSERSEQSDLPSLPASPSISSRESLPPQRVVEDRRESCDERFSGYLLSLAARSAEKQLKEQALAAFPNEQVYQPVDHFAIDREGEEESSSEEDLVVRQKGEVLRYRRASSADLSWELEYMRQHKEEAVMRGRAMAGTQGLRPSSAAVPTYLSLVEAEHHPSLETGPETECQQPQRMHAKNPPMLGSDLIFPQSLSPETTFCESSTLTDPNKDFRQASGLWHANPHIDGSRGSDGLWMGTCKLDSSPWKPKNSHAYRTPPCHIQGKAQMWLNGVVNLEENVPAKLWNEPRAFDEKGREGRLEGKTDLEFNDGFVTQIYNYLSLGYPCVARYYDYELSSVSGMPVADLRRDDMKTDAKGYVNVTDYGMADTDGMPACVRWLALRLYINEWARQQPDVVEDDSSYGTWGVRERKGSWAG</sequence>
<evidence type="ECO:0000313" key="3">
    <source>
        <dbReference type="Proteomes" id="UP000325780"/>
    </source>
</evidence>
<evidence type="ECO:0000256" key="1">
    <source>
        <dbReference type="SAM" id="MobiDB-lite"/>
    </source>
</evidence>
<dbReference type="EMBL" id="ML742496">
    <property type="protein sequence ID" value="KAE8144511.1"/>
    <property type="molecule type" value="Genomic_DNA"/>
</dbReference>
<dbReference type="AlphaFoldDB" id="A0A5N6TEH8"/>
<feature type="compositionally biased region" description="Low complexity" evidence="1">
    <location>
        <begin position="22"/>
        <end position="34"/>
    </location>
</feature>
<feature type="compositionally biased region" description="Low complexity" evidence="1">
    <location>
        <begin position="223"/>
        <end position="242"/>
    </location>
</feature>
<dbReference type="Proteomes" id="UP000325780">
    <property type="component" value="Unassembled WGS sequence"/>
</dbReference>
<feature type="region of interest" description="Disordered" evidence="1">
    <location>
        <begin position="194"/>
        <end position="249"/>
    </location>
</feature>
<name>A0A5N6TEH8_ASPAV</name>
<evidence type="ECO:0000313" key="2">
    <source>
        <dbReference type="EMBL" id="KAE8144511.1"/>
    </source>
</evidence>
<accession>A0A5N6TEH8</accession>
<feature type="region of interest" description="Disordered" evidence="1">
    <location>
        <begin position="1"/>
        <end position="44"/>
    </location>
</feature>
<reference evidence="2 3" key="1">
    <citation type="submission" date="2019-04" db="EMBL/GenBank/DDBJ databases">
        <title>Friends and foes A comparative genomics study of 23 Aspergillus species from section Flavi.</title>
        <authorList>
            <consortium name="DOE Joint Genome Institute"/>
            <person name="Kjaerbolling I."/>
            <person name="Vesth T."/>
            <person name="Frisvad J.C."/>
            <person name="Nybo J.L."/>
            <person name="Theobald S."/>
            <person name="Kildgaard S."/>
            <person name="Isbrandt T."/>
            <person name="Kuo A."/>
            <person name="Sato A."/>
            <person name="Lyhne E.K."/>
            <person name="Kogle M.E."/>
            <person name="Wiebenga A."/>
            <person name="Kun R.S."/>
            <person name="Lubbers R.J."/>
            <person name="Makela M.R."/>
            <person name="Barry K."/>
            <person name="Chovatia M."/>
            <person name="Clum A."/>
            <person name="Daum C."/>
            <person name="Haridas S."/>
            <person name="He G."/>
            <person name="LaButti K."/>
            <person name="Lipzen A."/>
            <person name="Mondo S."/>
            <person name="Riley R."/>
            <person name="Salamov A."/>
            <person name="Simmons B.A."/>
            <person name="Magnuson J.K."/>
            <person name="Henrissat B."/>
            <person name="Mortensen U.H."/>
            <person name="Larsen T.O."/>
            <person name="Devries R.P."/>
            <person name="Grigoriev I.V."/>
            <person name="Machida M."/>
            <person name="Baker S.E."/>
            <person name="Andersen M.R."/>
        </authorList>
    </citation>
    <scope>NUCLEOTIDE SEQUENCE [LARGE SCALE GENOMIC DNA]</scope>
    <source>
        <strain evidence="2 3">IBT 18842</strain>
    </source>
</reference>
<proteinExistence type="predicted"/>